<dbReference type="AlphaFoldDB" id="A0A1X6YMJ7"/>
<evidence type="ECO:0008006" key="4">
    <source>
        <dbReference type="Google" id="ProtNLM"/>
    </source>
</evidence>
<dbReference type="Proteomes" id="UP000193778">
    <property type="component" value="Unassembled WGS sequence"/>
</dbReference>
<accession>A0A1X6YMJ7</accession>
<evidence type="ECO:0000313" key="3">
    <source>
        <dbReference type="Proteomes" id="UP000193778"/>
    </source>
</evidence>
<protein>
    <recommendedName>
        <fullName evidence="4">DUF1376 domain-containing protein</fullName>
    </recommendedName>
</protein>
<dbReference type="OrthoDB" id="8076130at2"/>
<dbReference type="EMBL" id="FWFP01000002">
    <property type="protein sequence ID" value="SLN25110.1"/>
    <property type="molecule type" value="Genomic_DNA"/>
</dbReference>
<keyword evidence="3" id="KW-1185">Reference proteome</keyword>
<feature type="compositionally biased region" description="Polar residues" evidence="1">
    <location>
        <begin position="139"/>
        <end position="154"/>
    </location>
</feature>
<sequence length="250" mass="27720">MSNFNAKRARTKRPCPLWVDAFQRDTQPLAADEVGAYMLILMAMWVRETCDFPDDDRRLAAVSRVSFRLWRSRIGPAIREFLETENGVLISRRLRKEAAYVERHCKTQSDRKSGKKTGNPLGNTGTLSTEGKSAVATVDTPTDKPTQLPNNPNITIPDGMDGNAVDATDVVWSKCKGWLVSKGVDDRQARSVIGKWLKRSSVSEVRAAFIDAYHAKTGDPIPYITAILGKPAQPTTAELMAMAKEVNAKR</sequence>
<feature type="region of interest" description="Disordered" evidence="1">
    <location>
        <begin position="105"/>
        <end position="160"/>
    </location>
</feature>
<gene>
    <name evidence="2" type="ORF">RUM8411_01005</name>
</gene>
<proteinExistence type="predicted"/>
<reference evidence="3" key="1">
    <citation type="submission" date="2017-03" db="EMBL/GenBank/DDBJ databases">
        <authorList>
            <person name="Rodrigo-Torres L."/>
            <person name="Arahal R.D."/>
            <person name="Lucena T."/>
        </authorList>
    </citation>
    <scope>NUCLEOTIDE SEQUENCE [LARGE SCALE GENOMIC DNA]</scope>
    <source>
        <strain evidence="3">CECT 8411</strain>
    </source>
</reference>
<dbReference type="Pfam" id="PF07120">
    <property type="entry name" value="DUF1376"/>
    <property type="match status" value="1"/>
</dbReference>
<feature type="compositionally biased region" description="Polar residues" evidence="1">
    <location>
        <begin position="120"/>
        <end position="131"/>
    </location>
</feature>
<dbReference type="RefSeq" id="WP_085821521.1">
    <property type="nucleotide sequence ID" value="NZ_FWFP01000002.1"/>
</dbReference>
<organism evidence="2 3">
    <name type="scientific">Ruegeria meonggei</name>
    <dbReference type="NCBI Taxonomy" id="1446476"/>
    <lineage>
        <taxon>Bacteria</taxon>
        <taxon>Pseudomonadati</taxon>
        <taxon>Pseudomonadota</taxon>
        <taxon>Alphaproteobacteria</taxon>
        <taxon>Rhodobacterales</taxon>
        <taxon>Roseobacteraceae</taxon>
        <taxon>Ruegeria</taxon>
    </lineage>
</organism>
<evidence type="ECO:0000313" key="2">
    <source>
        <dbReference type="EMBL" id="SLN25110.1"/>
    </source>
</evidence>
<evidence type="ECO:0000256" key="1">
    <source>
        <dbReference type="SAM" id="MobiDB-lite"/>
    </source>
</evidence>
<dbReference type="InterPro" id="IPR010781">
    <property type="entry name" value="DUF1376"/>
</dbReference>
<name>A0A1X6YMJ7_9RHOB</name>